<name>A0A198US78_MORCA</name>
<evidence type="ECO:0000313" key="2">
    <source>
        <dbReference type="Proteomes" id="UP000078228"/>
    </source>
</evidence>
<reference evidence="1 2" key="1">
    <citation type="journal article" date="2016" name="Genome Biol. Evol.">
        <title>Comparative Genomic Analyses of the Moraxella catarrhalis Serosensitive and Seroresistant Lineages Demonstrate Their Independent Evolution.</title>
        <authorList>
            <person name="Earl J.P."/>
            <person name="de Vries S.P."/>
            <person name="Ahmed A."/>
            <person name="Powell E."/>
            <person name="Schultz M.P."/>
            <person name="Hermans P.W."/>
            <person name="Hill D.J."/>
            <person name="Zhou Z."/>
            <person name="Constantinidou C.I."/>
            <person name="Hu F.Z."/>
            <person name="Bootsma H.J."/>
            <person name="Ehrlich G.D."/>
        </authorList>
    </citation>
    <scope>NUCLEOTIDE SEQUENCE [LARGE SCALE GENOMIC DNA]</scope>
    <source>
        <strain evidence="1 2">Z7542</strain>
    </source>
</reference>
<protein>
    <submittedName>
        <fullName evidence="1">Uncharacterized protein</fullName>
    </submittedName>
</protein>
<organism evidence="1 2">
    <name type="scientific">Moraxella catarrhalis</name>
    <name type="common">Branhamella catarrhalis</name>
    <dbReference type="NCBI Taxonomy" id="480"/>
    <lineage>
        <taxon>Bacteria</taxon>
        <taxon>Pseudomonadati</taxon>
        <taxon>Pseudomonadota</taxon>
        <taxon>Gammaproteobacteria</taxon>
        <taxon>Moraxellales</taxon>
        <taxon>Moraxellaceae</taxon>
        <taxon>Moraxella</taxon>
    </lineage>
</organism>
<keyword evidence="2" id="KW-1185">Reference proteome</keyword>
<proteinExistence type="predicted"/>
<sequence>MRGGVDAIADIELETKPMVIIWRIVMGNKDKRMATDL</sequence>
<dbReference type="EMBL" id="LXHC01000003">
    <property type="protein sequence ID" value="OAU98142.1"/>
    <property type="molecule type" value="Genomic_DNA"/>
</dbReference>
<accession>A0A198US78</accession>
<dbReference type="AlphaFoldDB" id="A0A198US78"/>
<gene>
    <name evidence="1" type="ORF">AO384_0160</name>
</gene>
<evidence type="ECO:0000313" key="1">
    <source>
        <dbReference type="EMBL" id="OAU98142.1"/>
    </source>
</evidence>
<dbReference type="Proteomes" id="UP000078228">
    <property type="component" value="Unassembled WGS sequence"/>
</dbReference>
<comment type="caution">
    <text evidence="1">The sequence shown here is derived from an EMBL/GenBank/DDBJ whole genome shotgun (WGS) entry which is preliminary data.</text>
</comment>